<dbReference type="InterPro" id="IPR021130">
    <property type="entry name" value="PRib-ATP_PPHydrolase-like"/>
</dbReference>
<evidence type="ECO:0000256" key="2">
    <source>
        <dbReference type="ARBA" id="ARBA00001460"/>
    </source>
</evidence>
<dbReference type="NCBIfam" id="TIGR00069">
    <property type="entry name" value="hisD"/>
    <property type="match status" value="1"/>
</dbReference>
<dbReference type="EC" id="3.6.1.31" evidence="19"/>
<protein>
    <recommendedName>
        <fullName evidence="19">Histidine biosynthesis trifunctional protein</fullName>
    </recommendedName>
    <domain>
        <recommendedName>
            <fullName evidence="19">Phosphoribosyl-AMP cyclohydrolase</fullName>
            <ecNumber evidence="19">3.5.4.19</ecNumber>
        </recommendedName>
    </domain>
    <domain>
        <recommendedName>
            <fullName evidence="19">Phosphoribosyl-ATP pyrophosphohydrolase</fullName>
            <ecNumber evidence="19">3.6.1.31</ecNumber>
        </recommendedName>
    </domain>
    <domain>
        <recommendedName>
            <fullName evidence="19">Histidinol dehydrogenase</fullName>
            <shortName evidence="19">HDH</shortName>
            <ecNumber evidence="19">1.1.1.23</ecNumber>
        </recommendedName>
    </domain>
</protein>
<keyword evidence="15 19" id="KW-0520">NAD</keyword>
<dbReference type="Gene3D" id="1.20.5.1300">
    <property type="match status" value="1"/>
</dbReference>
<comment type="pathway">
    <text evidence="6">Amino-acid biosynthesis; L-histidine biosynthesis; L-histidine from 5-phospho-alpha-D-ribose 1-diphosphate: step 2/9.</text>
</comment>
<dbReference type="RefSeq" id="XP_003644126.1">
    <property type="nucleotide sequence ID" value="XM_003644078.1"/>
</dbReference>
<comment type="pathway">
    <text evidence="4">Amino-acid biosynthesis; L-histidine biosynthesis; L-histidine from 5-phospho-alpha-D-ribose 1-diphosphate: step 9/9.</text>
</comment>
<dbReference type="InParanoid" id="G8JMA0"/>
<evidence type="ECO:0000256" key="18">
    <source>
        <dbReference type="ARBA" id="ARBA00049489"/>
    </source>
</evidence>
<keyword evidence="17" id="KW-0511">Multifunctional enzyme</keyword>
<dbReference type="Pfam" id="PF01503">
    <property type="entry name" value="PRA-PH"/>
    <property type="match status" value="1"/>
</dbReference>
<dbReference type="OMA" id="SVFIGAW"/>
<dbReference type="eggNOG" id="KOG2697">
    <property type="taxonomic scope" value="Eukaryota"/>
</dbReference>
<comment type="catalytic activity">
    <reaction evidence="18 19">
        <text>L-histidinol + 2 NAD(+) + H2O = L-histidine + 2 NADH + 3 H(+)</text>
        <dbReference type="Rhea" id="RHEA:20641"/>
        <dbReference type="ChEBI" id="CHEBI:15377"/>
        <dbReference type="ChEBI" id="CHEBI:15378"/>
        <dbReference type="ChEBI" id="CHEBI:57540"/>
        <dbReference type="ChEBI" id="CHEBI:57595"/>
        <dbReference type="ChEBI" id="CHEBI:57699"/>
        <dbReference type="ChEBI" id="CHEBI:57945"/>
        <dbReference type="EC" id="1.1.1.23"/>
    </reaction>
</comment>
<evidence type="ECO:0000256" key="8">
    <source>
        <dbReference type="ARBA" id="ARBA00022605"/>
    </source>
</evidence>
<dbReference type="GO" id="GO:0051287">
    <property type="term" value="F:NAD binding"/>
    <property type="evidence" value="ECO:0007669"/>
    <property type="project" value="UniProtKB-UniRule"/>
</dbReference>
<evidence type="ECO:0000256" key="4">
    <source>
        <dbReference type="ARBA" id="ARBA00004940"/>
    </source>
</evidence>
<keyword evidence="8 19" id="KW-0028">Amino-acid biosynthesis</keyword>
<dbReference type="EC" id="1.1.1.23" evidence="19"/>
<comment type="cofactor">
    <cofactor evidence="3">
        <name>Zn(2+)</name>
        <dbReference type="ChEBI" id="CHEBI:29105"/>
    </cofactor>
</comment>
<gene>
    <name evidence="21" type="ordered locus">Ecym_1051</name>
</gene>
<keyword evidence="11 19" id="KW-0378">Hydrolase</keyword>
<dbReference type="PROSITE" id="PS00611">
    <property type="entry name" value="HISOL_DEHYDROGENASE"/>
    <property type="match status" value="1"/>
</dbReference>
<comment type="pathway">
    <text evidence="5">Amino-acid biosynthesis; L-histidine biosynthesis; L-histidine from 5-phospho-alpha-D-ribose 1-diphosphate: step 3/9.</text>
</comment>
<dbReference type="GO" id="GO:0046872">
    <property type="term" value="F:metal ion binding"/>
    <property type="evidence" value="ECO:0007669"/>
    <property type="project" value="UniProtKB-KW"/>
</dbReference>
<dbReference type="EMBL" id="CP002497">
    <property type="protein sequence ID" value="AET37309.1"/>
    <property type="molecule type" value="Genomic_DNA"/>
</dbReference>
<proteinExistence type="inferred from homology"/>
<reference evidence="22" key="1">
    <citation type="journal article" date="2012" name="G3 (Bethesda)">
        <title>Pichia sorbitophila, an interspecies yeast hybrid reveals early steps of genome resolution following polyploidization.</title>
        <authorList>
            <person name="Leh Louis V."/>
            <person name="Despons L."/>
            <person name="Friedrich A."/>
            <person name="Martin T."/>
            <person name="Durrens P."/>
            <person name="Casaregola S."/>
            <person name="Neuveglise C."/>
            <person name="Fairhead C."/>
            <person name="Marck C."/>
            <person name="Cruz J.A."/>
            <person name="Straub M.L."/>
            <person name="Kugler V."/>
            <person name="Sacerdot C."/>
            <person name="Uzunov Z."/>
            <person name="Thierry A."/>
            <person name="Weiss S."/>
            <person name="Bleykasten C."/>
            <person name="De Montigny J."/>
            <person name="Jacques N."/>
            <person name="Jung P."/>
            <person name="Lemaire M."/>
            <person name="Mallet S."/>
            <person name="Morel G."/>
            <person name="Richard G.F."/>
            <person name="Sarkar A."/>
            <person name="Savel G."/>
            <person name="Schacherer J."/>
            <person name="Seret M.L."/>
            <person name="Talla E."/>
            <person name="Samson G."/>
            <person name="Jubin C."/>
            <person name="Poulain J."/>
            <person name="Vacherie B."/>
            <person name="Barbe V."/>
            <person name="Pelletier E."/>
            <person name="Sherman D.J."/>
            <person name="Westhof E."/>
            <person name="Weissenbach J."/>
            <person name="Baret P.V."/>
            <person name="Wincker P."/>
            <person name="Gaillardin C."/>
            <person name="Dujon B."/>
            <person name="Souciet J.L."/>
        </authorList>
    </citation>
    <scope>NUCLEOTIDE SEQUENCE [LARGE SCALE GENOMIC DNA]</scope>
    <source>
        <strain evidence="22">CBS 270.75 / DBVPG 7215 / KCTC 17166 / NRRL Y-17582</strain>
    </source>
</reference>
<dbReference type="CDD" id="cd11546">
    <property type="entry name" value="NTP-PPase_His4"/>
    <property type="match status" value="1"/>
</dbReference>
<dbReference type="eggNOG" id="KOG4311">
    <property type="taxonomic scope" value="Eukaryota"/>
</dbReference>
<dbReference type="KEGG" id="erc:Ecym_1051"/>
<dbReference type="EC" id="3.5.4.19" evidence="19"/>
<dbReference type="HOGENOM" id="CLU_006732_0_0_1"/>
<dbReference type="AlphaFoldDB" id="G8JMA0"/>
<evidence type="ECO:0000256" key="16">
    <source>
        <dbReference type="ARBA" id="ARBA00023102"/>
    </source>
</evidence>
<evidence type="ECO:0000313" key="21">
    <source>
        <dbReference type="EMBL" id="AET37309.1"/>
    </source>
</evidence>
<dbReference type="STRING" id="931890.G8JMA0"/>
<sequence length="806" mass="88102">MTFPVLPLVSDLSELVHYEFITLSGQVLLDKLSTRDILSLIKNYPGFKHISVVYGNHIYSKSDVIELLNNGVSTFFLADSSAVTELLELGVPECRLTVAADGIYNYRYGISTCFSKDQIVPLKNNSADSYLKALLMHLKSDRQDGLYSTLVVDSNERCLGLVYSSQESIKLAIEKQAGVYYSRSRSEIWVKGATSGNTQKLLRIDIDCDGDALKFVVLQQPTLKGTSNFCHLERESCFGDFPQGLFGLEQLMKQRLVKAPSGSYTKRLFDDQELLHAKIKEEAEEVTDAHTKDELSWEVADLFYFVMAKMAANGVTLSDVEANLNMKHMKITKREGNAKDKFLPKKTEELLKGAEDRPIESSFVHLNVVSAKKIDELDIAIARPIQKSSDMLNLVKPIIDNVIQNGDKALLELTSKFDGVQLESPIIEAPFKEEYFKGLTDEVKAALDLSMENVRKFHAAQLQGGTLSVETQPGVVCSRFPKPIEKVGLYVPGGTATLPSTALMLGVPAQVAGCEEIVIASPPRKTDGRVSPEVVYVASKVGASKIVLAGGAQAVAAMAYGTQSVPKVDKILGPGNQFVTAAKMYVQNDTRAICSIDMPAGPSEVLVICDEHADANFVASDLLSQAEHGADSQVILIGINLNESKIKAIQAAVHCQALQLPRLEIIRKCISHSSIVLCDSVEEAFEISNKYAPEHLILQIESSAKYIPLVRHAGSVFVGSYTPESCGDYSSGTNHTLPTYGYARQYSGVNTSTFQKFITCQEITSEGLKNIGPAVMSVAKVEGLDAHRNAVKIRMSKLGLLPHGFD</sequence>
<dbReference type="SUPFAM" id="SSF53720">
    <property type="entry name" value="ALDH-like"/>
    <property type="match status" value="1"/>
</dbReference>
<dbReference type="SUPFAM" id="SSF101386">
    <property type="entry name" value="all-alpha NTP pyrophosphatases"/>
    <property type="match status" value="1"/>
</dbReference>
<dbReference type="InterPro" id="IPR002496">
    <property type="entry name" value="PRib_AMP_CycHydrolase_dom"/>
</dbReference>
<dbReference type="GeneID" id="11472543"/>
<evidence type="ECO:0000256" key="1">
    <source>
        <dbReference type="ARBA" id="ARBA00000024"/>
    </source>
</evidence>
<dbReference type="FunCoup" id="G8JMA0">
    <property type="interactions" value="361"/>
</dbReference>
<dbReference type="GO" id="GO:0005524">
    <property type="term" value="F:ATP binding"/>
    <property type="evidence" value="ECO:0007669"/>
    <property type="project" value="UniProtKB-UniRule"/>
</dbReference>
<dbReference type="Pfam" id="PF00815">
    <property type="entry name" value="Histidinol_dh"/>
    <property type="match status" value="1"/>
</dbReference>
<evidence type="ECO:0000256" key="14">
    <source>
        <dbReference type="ARBA" id="ARBA00023002"/>
    </source>
</evidence>
<evidence type="ECO:0000256" key="10">
    <source>
        <dbReference type="ARBA" id="ARBA00022741"/>
    </source>
</evidence>
<evidence type="ECO:0000259" key="20">
    <source>
        <dbReference type="Pfam" id="PF01502"/>
    </source>
</evidence>
<dbReference type="Pfam" id="PF01502">
    <property type="entry name" value="PRA-CH"/>
    <property type="match status" value="1"/>
</dbReference>
<evidence type="ECO:0000256" key="15">
    <source>
        <dbReference type="ARBA" id="ARBA00023027"/>
    </source>
</evidence>
<dbReference type="OrthoDB" id="1703565at2759"/>
<dbReference type="GO" id="GO:0004635">
    <property type="term" value="F:phosphoribosyl-AMP cyclohydrolase activity"/>
    <property type="evidence" value="ECO:0007669"/>
    <property type="project" value="UniProtKB-UniRule"/>
</dbReference>
<dbReference type="PIRSF" id="PIRSF001257">
    <property type="entry name" value="His_trifunctional"/>
    <property type="match status" value="1"/>
</dbReference>
<comment type="catalytic activity">
    <reaction evidence="1 19">
        <text>1-(5-phospho-beta-D-ribosyl)-5'-AMP + H2O = 1-(5-phospho-beta-D-ribosyl)-5-[(5-phospho-beta-D-ribosylamino)methylideneamino]imidazole-4-carboxamide</text>
        <dbReference type="Rhea" id="RHEA:20049"/>
        <dbReference type="ChEBI" id="CHEBI:15377"/>
        <dbReference type="ChEBI" id="CHEBI:58435"/>
        <dbReference type="ChEBI" id="CHEBI:59457"/>
        <dbReference type="EC" id="3.5.4.19"/>
    </reaction>
</comment>
<dbReference type="GO" id="GO:0004636">
    <property type="term" value="F:phosphoribosyl-ATP diphosphatase activity"/>
    <property type="evidence" value="ECO:0007669"/>
    <property type="project" value="UniProtKB-UniRule"/>
</dbReference>
<dbReference type="FunFam" id="1.20.5.1300:FF:000002">
    <property type="entry name" value="Histidinol dehydrogenase, chloroplastic"/>
    <property type="match status" value="1"/>
</dbReference>
<dbReference type="PRINTS" id="PR00083">
    <property type="entry name" value="HOLDHDRGNASE"/>
</dbReference>
<dbReference type="UniPathway" id="UPA00031">
    <property type="reaction ID" value="UER00007"/>
</dbReference>
<keyword evidence="9" id="KW-0479">Metal-binding</keyword>
<keyword evidence="14 19" id="KW-0560">Oxidoreductase</keyword>
<comment type="catalytic activity">
    <reaction evidence="2 19">
        <text>1-(5-phospho-beta-D-ribosyl)-ATP + H2O = 1-(5-phospho-beta-D-ribosyl)-5'-AMP + diphosphate + H(+)</text>
        <dbReference type="Rhea" id="RHEA:22828"/>
        <dbReference type="ChEBI" id="CHEBI:15377"/>
        <dbReference type="ChEBI" id="CHEBI:15378"/>
        <dbReference type="ChEBI" id="CHEBI:33019"/>
        <dbReference type="ChEBI" id="CHEBI:59457"/>
        <dbReference type="ChEBI" id="CHEBI:73183"/>
        <dbReference type="EC" id="3.6.1.31"/>
    </reaction>
</comment>
<dbReference type="GO" id="GO:0004399">
    <property type="term" value="F:histidinol dehydrogenase activity"/>
    <property type="evidence" value="ECO:0007669"/>
    <property type="project" value="UniProtKB-UniRule"/>
</dbReference>
<dbReference type="GO" id="GO:0000105">
    <property type="term" value="P:L-histidine biosynthetic process"/>
    <property type="evidence" value="ECO:0007669"/>
    <property type="project" value="UniProtKB-UniRule"/>
</dbReference>
<evidence type="ECO:0000256" key="12">
    <source>
        <dbReference type="ARBA" id="ARBA00022833"/>
    </source>
</evidence>
<name>G8JMA0_ERECY</name>
<dbReference type="SUPFAM" id="SSF141734">
    <property type="entry name" value="HisI-like"/>
    <property type="match status" value="1"/>
</dbReference>
<dbReference type="InterPro" id="IPR016161">
    <property type="entry name" value="Ald_DH/histidinol_DH"/>
</dbReference>
<keyword evidence="22" id="KW-1185">Reference proteome</keyword>
<dbReference type="NCBIfam" id="TIGR03188">
    <property type="entry name" value="histidine_hisI"/>
    <property type="match status" value="1"/>
</dbReference>
<dbReference type="Gene3D" id="3.10.20.810">
    <property type="entry name" value="Phosphoribosyl-AMP cyclohydrolase"/>
    <property type="match status" value="1"/>
</dbReference>
<keyword evidence="13 19" id="KW-0067">ATP-binding</keyword>
<dbReference type="InterPro" id="IPR012131">
    <property type="entry name" value="Hstdl_DH"/>
</dbReference>
<dbReference type="InterPro" id="IPR008179">
    <property type="entry name" value="HisE"/>
</dbReference>
<dbReference type="CDD" id="cd06572">
    <property type="entry name" value="Histidinol_dh"/>
    <property type="match status" value="1"/>
</dbReference>
<evidence type="ECO:0000256" key="6">
    <source>
        <dbReference type="ARBA" id="ARBA00005204"/>
    </source>
</evidence>
<dbReference type="GO" id="GO:0005829">
    <property type="term" value="C:cytosol"/>
    <property type="evidence" value="ECO:0007669"/>
    <property type="project" value="TreeGrafter"/>
</dbReference>
<keyword evidence="16 19" id="KW-0368">Histidine biosynthesis</keyword>
<evidence type="ECO:0000256" key="5">
    <source>
        <dbReference type="ARBA" id="ARBA00005169"/>
    </source>
</evidence>
<evidence type="ECO:0000256" key="13">
    <source>
        <dbReference type="ARBA" id="ARBA00022840"/>
    </source>
</evidence>
<dbReference type="FunFam" id="1.10.287.1080:FF:000002">
    <property type="entry name" value="Histidine biosynthesis bifunctional protein HisIE"/>
    <property type="match status" value="1"/>
</dbReference>
<dbReference type="FunFam" id="3.40.50.1980:FF:000050">
    <property type="entry name" value="Histidine biosynthesis trifunctional protein"/>
    <property type="match status" value="1"/>
</dbReference>
<evidence type="ECO:0000256" key="7">
    <source>
        <dbReference type="ARBA" id="ARBA00008260"/>
    </source>
</evidence>
<dbReference type="InterPro" id="IPR016298">
    <property type="entry name" value="Histidine_synth_trifunct"/>
</dbReference>
<evidence type="ECO:0000256" key="9">
    <source>
        <dbReference type="ARBA" id="ARBA00022723"/>
    </source>
</evidence>
<keyword evidence="12" id="KW-0862">Zinc</keyword>
<dbReference type="PANTHER" id="PTHR21256:SF2">
    <property type="entry name" value="HISTIDINE BIOSYNTHESIS TRIFUNCTIONAL PROTEIN"/>
    <property type="match status" value="1"/>
</dbReference>
<evidence type="ECO:0000256" key="19">
    <source>
        <dbReference type="PIRNR" id="PIRNR001257"/>
    </source>
</evidence>
<evidence type="ECO:0000313" key="22">
    <source>
        <dbReference type="Proteomes" id="UP000006790"/>
    </source>
</evidence>
<dbReference type="PANTHER" id="PTHR21256">
    <property type="entry name" value="HISTIDINOL DEHYDROGENASE HDH"/>
    <property type="match status" value="1"/>
</dbReference>
<dbReference type="Proteomes" id="UP000006790">
    <property type="component" value="Chromosome 1"/>
</dbReference>
<keyword evidence="10 19" id="KW-0547">Nucleotide-binding</keyword>
<dbReference type="InterPro" id="IPR001692">
    <property type="entry name" value="Histidinol_DH_CS"/>
</dbReference>
<accession>G8JMA0</accession>
<dbReference type="FunFam" id="3.40.50.1980:FF:000001">
    <property type="entry name" value="Histidinol dehydrogenase"/>
    <property type="match status" value="1"/>
</dbReference>
<feature type="domain" description="Phosphoribosyl-AMP cyclohydrolase" evidence="20">
    <location>
        <begin position="161"/>
        <end position="238"/>
    </location>
</feature>
<dbReference type="Gene3D" id="3.40.50.1980">
    <property type="entry name" value="Nitrogenase molybdenum iron protein domain"/>
    <property type="match status" value="2"/>
</dbReference>
<dbReference type="InterPro" id="IPR038019">
    <property type="entry name" value="PRib_AMP_CycHydrolase_sf"/>
</dbReference>
<evidence type="ECO:0000256" key="3">
    <source>
        <dbReference type="ARBA" id="ARBA00001947"/>
    </source>
</evidence>
<organism evidence="21 22">
    <name type="scientific">Eremothecium cymbalariae (strain CBS 270.75 / DBVPG 7215 / KCTC 17166 / NRRL Y-17582)</name>
    <name type="common">Yeast</name>
    <dbReference type="NCBI Taxonomy" id="931890"/>
    <lineage>
        <taxon>Eukaryota</taxon>
        <taxon>Fungi</taxon>
        <taxon>Dikarya</taxon>
        <taxon>Ascomycota</taxon>
        <taxon>Saccharomycotina</taxon>
        <taxon>Saccharomycetes</taxon>
        <taxon>Saccharomycetales</taxon>
        <taxon>Saccharomycetaceae</taxon>
        <taxon>Eremothecium</taxon>
    </lineage>
</organism>
<evidence type="ECO:0000256" key="11">
    <source>
        <dbReference type="ARBA" id="ARBA00022801"/>
    </source>
</evidence>
<dbReference type="HAMAP" id="MF_01024">
    <property type="entry name" value="HisD"/>
    <property type="match status" value="1"/>
</dbReference>
<evidence type="ECO:0000256" key="17">
    <source>
        <dbReference type="ARBA" id="ARBA00023268"/>
    </source>
</evidence>
<comment type="similarity">
    <text evidence="7 19">In the C-terminal section; belongs to the histidinol dehydrogenase family.</text>
</comment>
<dbReference type="Gene3D" id="1.10.287.1080">
    <property type="entry name" value="MazG-like"/>
    <property type="match status" value="1"/>
</dbReference>